<dbReference type="Proteomes" id="UP000321949">
    <property type="component" value="Unassembled WGS sequence"/>
</dbReference>
<feature type="region of interest" description="Disordered" evidence="2">
    <location>
        <begin position="84"/>
        <end position="105"/>
    </location>
</feature>
<feature type="coiled-coil region" evidence="1">
    <location>
        <begin position="222"/>
        <end position="286"/>
    </location>
</feature>
<dbReference type="InterPro" id="IPR025645">
    <property type="entry name" value="DUF4349"/>
</dbReference>
<keyword evidence="3" id="KW-0812">Transmembrane</keyword>
<name>A0A5C8I5T3_9MICO</name>
<organism evidence="5 6">
    <name type="scientific">Microbacterium saccharophilum</name>
    <dbReference type="NCBI Taxonomy" id="1213358"/>
    <lineage>
        <taxon>Bacteria</taxon>
        <taxon>Bacillati</taxon>
        <taxon>Actinomycetota</taxon>
        <taxon>Actinomycetes</taxon>
        <taxon>Micrococcales</taxon>
        <taxon>Microbacteriaceae</taxon>
        <taxon>Microbacterium</taxon>
    </lineage>
</organism>
<accession>A0A5C8I5T3</accession>
<keyword evidence="3" id="KW-0472">Membrane</keyword>
<protein>
    <submittedName>
        <fullName evidence="5">DUF4349 domain-containing protein</fullName>
    </submittedName>
</protein>
<dbReference type="EMBL" id="VRSX01000002">
    <property type="protein sequence ID" value="TXK14056.1"/>
    <property type="molecule type" value="Genomic_DNA"/>
</dbReference>
<feature type="transmembrane region" description="Helical" evidence="3">
    <location>
        <begin position="328"/>
        <end position="352"/>
    </location>
</feature>
<dbReference type="AlphaFoldDB" id="A0A5C8I5T3"/>
<evidence type="ECO:0000256" key="3">
    <source>
        <dbReference type="SAM" id="Phobius"/>
    </source>
</evidence>
<evidence type="ECO:0000313" key="5">
    <source>
        <dbReference type="EMBL" id="TXK14056.1"/>
    </source>
</evidence>
<sequence length="373" mass="38204">MNVEDVTLPELADDRVDEMEKALFAAIAAERGAPAERHAIDARRRARRGRWWVGAAAAATVVIVAAVVGPQLGGLGGIGASSTADEAGAPEAWDGGSEDGRLSGVDAGAAAENGAASEDGAQADGSLAREIIATASASVQVEDAATAAREIGEAAERAGGYVETLSLAGEGQPAPGVIRDGGDVWPSPSGSWITVRVPADELTAQTRGLAEVGEVMASQLERRDVTTQVVDLRARIEALEASVTRLTALMAEATSTADLLSAESALAQRQAELESYQQQLTALDDQVSMSTLTVTLSEPQEVVKADPAGFGDGLAAGWNGLVATVNGIVIGLGFLLPWLVVLAGAALVVWAVRTARRRRTAAARASATTPPEA</sequence>
<keyword evidence="6" id="KW-1185">Reference proteome</keyword>
<dbReference type="OrthoDB" id="186919at2"/>
<reference evidence="5 6" key="1">
    <citation type="submission" date="2019-08" db="EMBL/GenBank/DDBJ databases">
        <authorList>
            <person name="Dong K."/>
        </authorList>
    </citation>
    <scope>NUCLEOTIDE SEQUENCE [LARGE SCALE GENOMIC DNA]</scope>
    <source>
        <strain evidence="5 6">K-1</strain>
    </source>
</reference>
<evidence type="ECO:0000256" key="2">
    <source>
        <dbReference type="SAM" id="MobiDB-lite"/>
    </source>
</evidence>
<feature type="domain" description="DUF4349" evidence="4">
    <location>
        <begin position="129"/>
        <end position="350"/>
    </location>
</feature>
<gene>
    <name evidence="5" type="ORF">FVP74_05525</name>
</gene>
<feature type="transmembrane region" description="Helical" evidence="3">
    <location>
        <begin position="51"/>
        <end position="72"/>
    </location>
</feature>
<evidence type="ECO:0000256" key="1">
    <source>
        <dbReference type="SAM" id="Coils"/>
    </source>
</evidence>
<keyword evidence="1" id="KW-0175">Coiled coil</keyword>
<keyword evidence="3" id="KW-1133">Transmembrane helix</keyword>
<comment type="caution">
    <text evidence="5">The sequence shown here is derived from an EMBL/GenBank/DDBJ whole genome shotgun (WGS) entry which is preliminary data.</text>
</comment>
<proteinExistence type="predicted"/>
<evidence type="ECO:0000259" key="4">
    <source>
        <dbReference type="Pfam" id="PF14257"/>
    </source>
</evidence>
<dbReference type="Pfam" id="PF14257">
    <property type="entry name" value="DUF4349"/>
    <property type="match status" value="1"/>
</dbReference>
<evidence type="ECO:0000313" key="6">
    <source>
        <dbReference type="Proteomes" id="UP000321949"/>
    </source>
</evidence>
<dbReference type="RefSeq" id="WP_147049263.1">
    <property type="nucleotide sequence ID" value="NZ_BKAH01000001.1"/>
</dbReference>